<dbReference type="Proteomes" id="UP000186456">
    <property type="component" value="Unassembled WGS sequence"/>
</dbReference>
<evidence type="ECO:0000313" key="1">
    <source>
        <dbReference type="EMBL" id="SDO75062.1"/>
    </source>
</evidence>
<reference evidence="1 2" key="1">
    <citation type="submission" date="2016-10" db="EMBL/GenBank/DDBJ databases">
        <authorList>
            <person name="de Groot N.N."/>
        </authorList>
    </citation>
    <scope>NUCLEOTIDE SEQUENCE [LARGE SCALE GENOMIC DNA]</scope>
    <source>
        <strain evidence="1 2">StLB037</strain>
    </source>
</reference>
<protein>
    <submittedName>
        <fullName evidence="1">Uncharacterized protein</fullName>
    </submittedName>
</protein>
<accession>A0A1H0M3K6</accession>
<sequence>MGTLVVDPEFSRVGCVEEHENVMKTYVARAVDKVLSERPHVEVRFTSAIHPACHFESPTALYLHPAHRELIVGIRKTHPPH</sequence>
<organism evidence="1 2">
    <name type="scientific">Microbacterium testaceum (strain StLB037)</name>
    <dbReference type="NCBI Taxonomy" id="979556"/>
    <lineage>
        <taxon>Bacteria</taxon>
        <taxon>Bacillati</taxon>
        <taxon>Actinomycetota</taxon>
        <taxon>Actinomycetes</taxon>
        <taxon>Micrococcales</taxon>
        <taxon>Microbacteriaceae</taxon>
        <taxon>Microbacterium</taxon>
    </lineage>
</organism>
<gene>
    <name evidence="1" type="ORF">SAMN04487788_0709</name>
</gene>
<evidence type="ECO:0000313" key="2">
    <source>
        <dbReference type="Proteomes" id="UP000186456"/>
    </source>
</evidence>
<name>A0A1H0M3K6_MICTS</name>
<dbReference type="EMBL" id="FNJN01000002">
    <property type="protein sequence ID" value="SDO75062.1"/>
    <property type="molecule type" value="Genomic_DNA"/>
</dbReference>
<dbReference type="RefSeq" id="WP_056225304.1">
    <property type="nucleotide sequence ID" value="NZ_FNJN01000002.1"/>
</dbReference>
<proteinExistence type="predicted"/>
<dbReference type="AlphaFoldDB" id="A0A1H0M3K6"/>